<protein>
    <submittedName>
        <fullName evidence="6">Heparinase II/III family protein</fullName>
    </submittedName>
</protein>
<dbReference type="PANTHER" id="PTHR39210:SF1">
    <property type="entry name" value="HEPARIN-SULFATE LYASE"/>
    <property type="match status" value="1"/>
</dbReference>
<dbReference type="EMBL" id="JAFMPP010000019">
    <property type="protein sequence ID" value="MBO0664302.1"/>
    <property type="molecule type" value="Genomic_DNA"/>
</dbReference>
<evidence type="ECO:0000256" key="1">
    <source>
        <dbReference type="ARBA" id="ARBA00004418"/>
    </source>
</evidence>
<gene>
    <name evidence="6" type="ORF">J1C48_17105</name>
</gene>
<name>A0A939FZE0_9HYPH</name>
<dbReference type="Gene3D" id="1.50.10.100">
    <property type="entry name" value="Chondroitin AC/alginate lyase"/>
    <property type="match status" value="1"/>
</dbReference>
<proteinExistence type="predicted"/>
<dbReference type="GO" id="GO:0042597">
    <property type="term" value="C:periplasmic space"/>
    <property type="evidence" value="ECO:0007669"/>
    <property type="project" value="UniProtKB-SubCell"/>
</dbReference>
<dbReference type="InterPro" id="IPR012480">
    <property type="entry name" value="Hepar_II_III_C"/>
</dbReference>
<dbReference type="PANTHER" id="PTHR39210">
    <property type="entry name" value="HEPARIN-SULFATE LYASE"/>
    <property type="match status" value="1"/>
</dbReference>
<dbReference type="AlphaFoldDB" id="A0A939FZE0"/>
<evidence type="ECO:0000256" key="3">
    <source>
        <dbReference type="ARBA" id="ARBA00022764"/>
    </source>
</evidence>
<dbReference type="GO" id="GO:0016829">
    <property type="term" value="F:lyase activity"/>
    <property type="evidence" value="ECO:0007669"/>
    <property type="project" value="UniProtKB-KW"/>
</dbReference>
<comment type="subcellular location">
    <subcellularLocation>
        <location evidence="1">Periplasm</location>
    </subcellularLocation>
</comment>
<evidence type="ECO:0000256" key="2">
    <source>
        <dbReference type="ARBA" id="ARBA00022729"/>
    </source>
</evidence>
<dbReference type="Pfam" id="PF07940">
    <property type="entry name" value="Hepar_II_III_C"/>
    <property type="match status" value="1"/>
</dbReference>
<organism evidence="6 7">
    <name type="scientific">Jiella flava</name>
    <dbReference type="NCBI Taxonomy" id="2816857"/>
    <lineage>
        <taxon>Bacteria</taxon>
        <taxon>Pseudomonadati</taxon>
        <taxon>Pseudomonadota</taxon>
        <taxon>Alphaproteobacteria</taxon>
        <taxon>Hyphomicrobiales</taxon>
        <taxon>Aurantimonadaceae</taxon>
        <taxon>Jiella</taxon>
    </lineage>
</organism>
<evidence type="ECO:0000259" key="5">
    <source>
        <dbReference type="Pfam" id="PF07940"/>
    </source>
</evidence>
<dbReference type="RefSeq" id="WP_207259214.1">
    <property type="nucleotide sequence ID" value="NZ_JAFMPP010000019.1"/>
</dbReference>
<evidence type="ECO:0000256" key="4">
    <source>
        <dbReference type="ARBA" id="ARBA00023239"/>
    </source>
</evidence>
<keyword evidence="2" id="KW-0732">Signal</keyword>
<evidence type="ECO:0000313" key="6">
    <source>
        <dbReference type="EMBL" id="MBO0664302.1"/>
    </source>
</evidence>
<feature type="domain" description="Heparinase II/III-like C-terminal" evidence="5">
    <location>
        <begin position="313"/>
        <end position="559"/>
    </location>
</feature>
<keyword evidence="4" id="KW-0456">Lyase</keyword>
<dbReference type="Proteomes" id="UP000664122">
    <property type="component" value="Unassembled WGS sequence"/>
</dbReference>
<accession>A0A939FZE0</accession>
<sequence length="565" mass="61622">MSTALANKPLIAILTIQEAWRRVRRRLRTGPIHSLRFVGAAPDRLASVPPSLRRGDPFIAEAIYGGRFHLAGKVVQAFDQSIFHSPMPSADFTTELHSFAWLCHHAAAADTLAAANARALVSDWLRLASGKLSGPAYEPETAARRVIAWLSHADLLLGSAEYDFYRRFLKSLMAQTRFLRSIAQEAPAGMPRLRVRMALALATLCLPLAAGRSRTAAQHLADELDRQILPDGGHISRNPAALAEILAELLPIRETLTSQGQPVPKGIYSAIDRMLPALRFFRHTDGTLAQFNGAGASDVQLLASLTRFDETLGEPLSHARHSGYHRLSAGGTVVIADTGTPPPLAVSQNAHAGTLAFELSSENARIVVNCGCPQPGQPELKRLARSTAAHSTLVLDERSSSRFAGQPGLDRFLGSPLVPGPTEVSVEEVETAETGRAVGFFASHNGYERELGFLHARRLELSPDGYRLDGEDRLIAPRRTRGRADAQAADLRFHLHPGVTVETLGRFARLSLRGQIWRFSADQNFSVDDSIQFAETSGPRRTLQLVITFVPGPVTTVRWAFERLS</sequence>
<keyword evidence="7" id="KW-1185">Reference proteome</keyword>
<dbReference type="InterPro" id="IPR008929">
    <property type="entry name" value="Chondroitin_lyas"/>
</dbReference>
<comment type="caution">
    <text evidence="6">The sequence shown here is derived from an EMBL/GenBank/DDBJ whole genome shotgun (WGS) entry which is preliminary data.</text>
</comment>
<evidence type="ECO:0000313" key="7">
    <source>
        <dbReference type="Proteomes" id="UP000664122"/>
    </source>
</evidence>
<dbReference type="Gene3D" id="2.70.98.70">
    <property type="match status" value="1"/>
</dbReference>
<keyword evidence="3" id="KW-0574">Periplasm</keyword>
<reference evidence="6" key="1">
    <citation type="submission" date="2021-03" db="EMBL/GenBank/DDBJ databases">
        <title>Whole genome sequence of Jiella sp. CQZ9-1.</title>
        <authorList>
            <person name="Tuo L."/>
        </authorList>
    </citation>
    <scope>NUCLEOTIDE SEQUENCE</scope>
    <source>
        <strain evidence="6">CQZ9-1</strain>
    </source>
</reference>